<dbReference type="InterPro" id="IPR004839">
    <property type="entry name" value="Aminotransferase_I/II_large"/>
</dbReference>
<dbReference type="SUPFAM" id="SSF53383">
    <property type="entry name" value="PLP-dependent transferases"/>
    <property type="match status" value="1"/>
</dbReference>
<dbReference type="EMBL" id="MCIA01000031">
    <property type="protein sequence ID" value="RKD30287.1"/>
    <property type="molecule type" value="Genomic_DNA"/>
</dbReference>
<dbReference type="AlphaFoldDB" id="A0A419SYF5"/>
<dbReference type="PRINTS" id="PR00035">
    <property type="entry name" value="HTHGNTR"/>
</dbReference>
<dbReference type="InterPro" id="IPR015421">
    <property type="entry name" value="PyrdxlP-dep_Trfase_major"/>
</dbReference>
<dbReference type="Gene3D" id="3.40.640.10">
    <property type="entry name" value="Type I PLP-dependent aspartate aminotransferase-like (Major domain)"/>
    <property type="match status" value="1"/>
</dbReference>
<evidence type="ECO:0000313" key="8">
    <source>
        <dbReference type="Proteomes" id="UP000284277"/>
    </source>
</evidence>
<feature type="domain" description="HTH gntR-type" evidence="6">
    <location>
        <begin position="10"/>
        <end position="78"/>
    </location>
</feature>
<dbReference type="CDD" id="cd07377">
    <property type="entry name" value="WHTH_GntR"/>
    <property type="match status" value="1"/>
</dbReference>
<sequence>MIILDNNSQTPLYAQIYEQLKQEIATGILPEGSRLPSTRHLAQTLAVGRNTVEYAYLQLSSEGYVTSRVGSGFTVEKLSGFMYLTNKKDSPQVEQSSAQDKEPSNLYPYHFQYGNLSAQDFPIHMWKKISSKALASLTAEDMTAYCDKMGEMDLRHDLSVYLQESRGVFCSSEQIIICSGFDYALTLLCQLLRNKMTHIAIEEPGYIGAKNIFIDNGFTLLPVPVEKDGLNMEELERSSADIVYVTPSHQFPTGAVTSIQKRLLLLEWAKRKNGFIIEDDYDSELRYHSRPIPSISSVVGNEHVVYIGTFSKALSPSLRMSYMVLPKKLLNLYHNELNMQQTPVSILDQRIIQELMRSGYWANHLRKTCVVYKKKHDVLIRTISETMEGMVKIHGKNAGLHILLESLQGLTEKEMIERAKEHGVLVMPVSIFWSDPTNYSDNMVLLGFGNISEHDIIQGIKALSLAWKI</sequence>
<evidence type="ECO:0000256" key="4">
    <source>
        <dbReference type="ARBA" id="ARBA00023125"/>
    </source>
</evidence>
<evidence type="ECO:0000256" key="3">
    <source>
        <dbReference type="ARBA" id="ARBA00023015"/>
    </source>
</evidence>
<comment type="similarity">
    <text evidence="1">In the C-terminal section; belongs to the class-I pyridoxal-phosphate-dependent aminotransferase family.</text>
</comment>
<proteinExistence type="inferred from homology"/>
<dbReference type="OrthoDB" id="9808770at2"/>
<dbReference type="InterPro" id="IPR036390">
    <property type="entry name" value="WH_DNA-bd_sf"/>
</dbReference>
<reference evidence="7 8" key="1">
    <citation type="submission" date="2016-08" db="EMBL/GenBank/DDBJ databases">
        <title>A new outlook on sporulation: Clostridium algidixylanolyticum.</title>
        <authorList>
            <person name="Poppleton D.I."/>
            <person name="Gribaldo S."/>
        </authorList>
    </citation>
    <scope>NUCLEOTIDE SEQUENCE [LARGE SCALE GENOMIC DNA]</scope>
    <source>
        <strain evidence="7 8">SPL73</strain>
    </source>
</reference>
<organism evidence="7 8">
    <name type="scientific">Lacrimispora algidixylanolytica</name>
    <dbReference type="NCBI Taxonomy" id="94868"/>
    <lineage>
        <taxon>Bacteria</taxon>
        <taxon>Bacillati</taxon>
        <taxon>Bacillota</taxon>
        <taxon>Clostridia</taxon>
        <taxon>Lachnospirales</taxon>
        <taxon>Lachnospiraceae</taxon>
        <taxon>Lacrimispora</taxon>
    </lineage>
</organism>
<keyword evidence="4" id="KW-0238">DNA-binding</keyword>
<name>A0A419SYF5_9FIRM</name>
<evidence type="ECO:0000256" key="2">
    <source>
        <dbReference type="ARBA" id="ARBA00022898"/>
    </source>
</evidence>
<evidence type="ECO:0000256" key="1">
    <source>
        <dbReference type="ARBA" id="ARBA00005384"/>
    </source>
</evidence>
<comment type="caution">
    <text evidence="7">The sequence shown here is derived from an EMBL/GenBank/DDBJ whole genome shotgun (WGS) entry which is preliminary data.</text>
</comment>
<keyword evidence="5" id="KW-0804">Transcription</keyword>
<dbReference type="Pfam" id="PF00392">
    <property type="entry name" value="GntR"/>
    <property type="match status" value="1"/>
</dbReference>
<dbReference type="InterPro" id="IPR051446">
    <property type="entry name" value="HTH_trans_reg/aminotransferase"/>
</dbReference>
<evidence type="ECO:0000256" key="5">
    <source>
        <dbReference type="ARBA" id="ARBA00023163"/>
    </source>
</evidence>
<keyword evidence="8" id="KW-1185">Reference proteome</keyword>
<dbReference type="Proteomes" id="UP000284277">
    <property type="component" value="Unassembled WGS sequence"/>
</dbReference>
<evidence type="ECO:0000259" key="6">
    <source>
        <dbReference type="PROSITE" id="PS50949"/>
    </source>
</evidence>
<keyword evidence="2" id="KW-0663">Pyridoxal phosphate</keyword>
<protein>
    <submittedName>
        <fullName evidence="7">GntR family transcriptional regulator</fullName>
    </submittedName>
</protein>
<dbReference type="GO" id="GO:0003700">
    <property type="term" value="F:DNA-binding transcription factor activity"/>
    <property type="evidence" value="ECO:0007669"/>
    <property type="project" value="InterPro"/>
</dbReference>
<dbReference type="InterPro" id="IPR015424">
    <property type="entry name" value="PyrdxlP-dep_Trfase"/>
</dbReference>
<dbReference type="RefSeq" id="WP_120197810.1">
    <property type="nucleotide sequence ID" value="NZ_MCIA01000031.1"/>
</dbReference>
<keyword evidence="3" id="KW-0805">Transcription regulation</keyword>
<dbReference type="GO" id="GO:0030170">
    <property type="term" value="F:pyridoxal phosphate binding"/>
    <property type="evidence" value="ECO:0007669"/>
    <property type="project" value="InterPro"/>
</dbReference>
<accession>A0A419SYF5</accession>
<dbReference type="PANTHER" id="PTHR46577">
    <property type="entry name" value="HTH-TYPE TRANSCRIPTIONAL REGULATORY PROTEIN GABR"/>
    <property type="match status" value="1"/>
</dbReference>
<evidence type="ECO:0000313" key="7">
    <source>
        <dbReference type="EMBL" id="RKD30287.1"/>
    </source>
</evidence>
<dbReference type="GO" id="GO:0003677">
    <property type="term" value="F:DNA binding"/>
    <property type="evidence" value="ECO:0007669"/>
    <property type="project" value="UniProtKB-KW"/>
</dbReference>
<dbReference type="PROSITE" id="PS50949">
    <property type="entry name" value="HTH_GNTR"/>
    <property type="match status" value="1"/>
</dbReference>
<dbReference type="CDD" id="cd00609">
    <property type="entry name" value="AAT_like"/>
    <property type="match status" value="1"/>
</dbReference>
<dbReference type="SMART" id="SM00345">
    <property type="entry name" value="HTH_GNTR"/>
    <property type="match status" value="1"/>
</dbReference>
<dbReference type="InterPro" id="IPR036388">
    <property type="entry name" value="WH-like_DNA-bd_sf"/>
</dbReference>
<dbReference type="PANTHER" id="PTHR46577:SF1">
    <property type="entry name" value="HTH-TYPE TRANSCRIPTIONAL REGULATORY PROTEIN GABR"/>
    <property type="match status" value="1"/>
</dbReference>
<gene>
    <name evidence="7" type="ORF">BET01_06755</name>
</gene>
<dbReference type="SUPFAM" id="SSF46785">
    <property type="entry name" value="Winged helix' DNA-binding domain"/>
    <property type="match status" value="1"/>
</dbReference>
<dbReference type="Gene3D" id="1.10.10.10">
    <property type="entry name" value="Winged helix-like DNA-binding domain superfamily/Winged helix DNA-binding domain"/>
    <property type="match status" value="1"/>
</dbReference>
<dbReference type="Pfam" id="PF00155">
    <property type="entry name" value="Aminotran_1_2"/>
    <property type="match status" value="1"/>
</dbReference>
<dbReference type="InterPro" id="IPR000524">
    <property type="entry name" value="Tscrpt_reg_HTH_GntR"/>
</dbReference>